<evidence type="ECO:0000256" key="1">
    <source>
        <dbReference type="ARBA" id="ARBA00004741"/>
    </source>
</evidence>
<organism evidence="8 9">
    <name type="scientific">Lentinula aciculospora</name>
    <dbReference type="NCBI Taxonomy" id="153920"/>
    <lineage>
        <taxon>Eukaryota</taxon>
        <taxon>Fungi</taxon>
        <taxon>Dikarya</taxon>
        <taxon>Basidiomycota</taxon>
        <taxon>Agaricomycotina</taxon>
        <taxon>Agaricomycetes</taxon>
        <taxon>Agaricomycetidae</taxon>
        <taxon>Agaricales</taxon>
        <taxon>Marasmiineae</taxon>
        <taxon>Omphalotaceae</taxon>
        <taxon>Lentinula</taxon>
    </lineage>
</organism>
<reference evidence="8" key="1">
    <citation type="submission" date="2022-08" db="EMBL/GenBank/DDBJ databases">
        <title>A Global Phylogenomic Analysis of the Shiitake Genus Lentinula.</title>
        <authorList>
            <consortium name="DOE Joint Genome Institute"/>
            <person name="Sierra-Patev S."/>
            <person name="Min B."/>
            <person name="Naranjo-Ortiz M."/>
            <person name="Looney B."/>
            <person name="Konkel Z."/>
            <person name="Slot J.C."/>
            <person name="Sakamoto Y."/>
            <person name="Steenwyk J.L."/>
            <person name="Rokas A."/>
            <person name="Carro J."/>
            <person name="Camarero S."/>
            <person name="Ferreira P."/>
            <person name="Molpeceres G."/>
            <person name="Ruiz-Duenas F.J."/>
            <person name="Serrano A."/>
            <person name="Henrissat B."/>
            <person name="Drula E."/>
            <person name="Hughes K.W."/>
            <person name="Mata J.L."/>
            <person name="Ishikawa N.K."/>
            <person name="Vargas-Isla R."/>
            <person name="Ushijima S."/>
            <person name="Smith C.A."/>
            <person name="Ahrendt S."/>
            <person name="Andreopoulos W."/>
            <person name="He G."/>
            <person name="Labutti K."/>
            <person name="Lipzen A."/>
            <person name="Ng V."/>
            <person name="Riley R."/>
            <person name="Sandor L."/>
            <person name="Barry K."/>
            <person name="Martinez A.T."/>
            <person name="Xiao Y."/>
            <person name="Gibbons J.G."/>
            <person name="Terashima K."/>
            <person name="Grigoriev I.V."/>
            <person name="Hibbett D.S."/>
        </authorList>
    </citation>
    <scope>NUCLEOTIDE SEQUENCE</scope>
    <source>
        <strain evidence="8">JLM2183</strain>
    </source>
</reference>
<evidence type="ECO:0000256" key="6">
    <source>
        <dbReference type="ARBA" id="ARBA00023239"/>
    </source>
</evidence>
<feature type="domain" description="Prephenate dehydratase" evidence="7">
    <location>
        <begin position="4"/>
        <end position="182"/>
    </location>
</feature>
<keyword evidence="9" id="KW-1185">Reference proteome</keyword>
<dbReference type="PIRSF" id="PIRSF001500">
    <property type="entry name" value="Chor_mut_pdt_Ppr"/>
    <property type="match status" value="1"/>
</dbReference>
<dbReference type="Gene3D" id="3.40.190.10">
    <property type="entry name" value="Periplasmic binding protein-like II"/>
    <property type="match status" value="2"/>
</dbReference>
<evidence type="ECO:0000313" key="8">
    <source>
        <dbReference type="EMBL" id="KAJ4486258.1"/>
    </source>
</evidence>
<dbReference type="CDD" id="cd13532">
    <property type="entry name" value="PBP2_PDT_like"/>
    <property type="match status" value="1"/>
</dbReference>
<dbReference type="OrthoDB" id="983542at2759"/>
<keyword evidence="4" id="KW-0057">Aromatic amino acid biosynthesis</keyword>
<evidence type="ECO:0000256" key="4">
    <source>
        <dbReference type="ARBA" id="ARBA00023141"/>
    </source>
</evidence>
<dbReference type="EC" id="4.2.1.51" evidence="2"/>
<comment type="caution">
    <text evidence="8">The sequence shown here is derived from an EMBL/GenBank/DDBJ whole genome shotgun (WGS) entry which is preliminary data.</text>
</comment>
<dbReference type="SUPFAM" id="SSF53850">
    <property type="entry name" value="Periplasmic binding protein-like II"/>
    <property type="match status" value="1"/>
</dbReference>
<dbReference type="Proteomes" id="UP001150266">
    <property type="component" value="Unassembled WGS sequence"/>
</dbReference>
<name>A0A9W9DVI8_9AGAR</name>
<dbReference type="GO" id="GO:0005737">
    <property type="term" value="C:cytoplasm"/>
    <property type="evidence" value="ECO:0007669"/>
    <property type="project" value="TreeGrafter"/>
</dbReference>
<gene>
    <name evidence="8" type="ORF">J3R30DRAFT_3445489</name>
</gene>
<dbReference type="GO" id="GO:0004664">
    <property type="term" value="F:prephenate dehydratase activity"/>
    <property type="evidence" value="ECO:0007669"/>
    <property type="project" value="UniProtKB-EC"/>
</dbReference>
<keyword evidence="5" id="KW-0584">Phenylalanine biosynthesis</keyword>
<dbReference type="EMBL" id="JAOTPV010000003">
    <property type="protein sequence ID" value="KAJ4486258.1"/>
    <property type="molecule type" value="Genomic_DNA"/>
</dbReference>
<evidence type="ECO:0000313" key="9">
    <source>
        <dbReference type="Proteomes" id="UP001150266"/>
    </source>
</evidence>
<dbReference type="PANTHER" id="PTHR21022:SF19">
    <property type="entry name" value="PREPHENATE DEHYDRATASE-RELATED"/>
    <property type="match status" value="1"/>
</dbReference>
<evidence type="ECO:0000256" key="5">
    <source>
        <dbReference type="ARBA" id="ARBA00023222"/>
    </source>
</evidence>
<dbReference type="InterPro" id="IPR008242">
    <property type="entry name" value="Chor_mutase/pphenate_deHydtase"/>
</dbReference>
<comment type="pathway">
    <text evidence="1">Amino-acid biosynthesis; L-phenylalanine biosynthesis; phenylpyruvate from prephenate: step 1/1.</text>
</comment>
<evidence type="ECO:0000256" key="3">
    <source>
        <dbReference type="ARBA" id="ARBA00022605"/>
    </source>
</evidence>
<evidence type="ECO:0000259" key="7">
    <source>
        <dbReference type="PROSITE" id="PS51171"/>
    </source>
</evidence>
<sequence length="283" mass="31325">MKLSVGFLGPLGTYTHQAAHEYFQDSAIYNEKRTIAEALKSLEALDYAVVPRENSIFGSVIETFDGLKVLKEGFIQGEVILKIQHCLVVKKGAKFSDIDCVISHEQALGQCRRFLVEKLPGATTSTTASTAAAAETVSKSQTLNIAAICSGICVTMFEDLEILANGIQDQDSNYTRFFIIGKQSEGKPPFKTLRPTHALIRLIPTSSAHKETSFDLTELLKTIDLSVIRLDRRPAPVSHPFLDTYFLEVVLSTQNPSEWPEQVSQSILRLRDKGHLAESIGLW</sequence>
<dbReference type="PROSITE" id="PS51171">
    <property type="entry name" value="PREPHENATE_DEHYDR_3"/>
    <property type="match status" value="1"/>
</dbReference>
<dbReference type="GO" id="GO:0009094">
    <property type="term" value="P:L-phenylalanine biosynthetic process"/>
    <property type="evidence" value="ECO:0007669"/>
    <property type="project" value="UniProtKB-KW"/>
</dbReference>
<keyword evidence="3" id="KW-0028">Amino-acid biosynthesis</keyword>
<evidence type="ECO:0000256" key="2">
    <source>
        <dbReference type="ARBA" id="ARBA00013147"/>
    </source>
</evidence>
<dbReference type="InterPro" id="IPR001086">
    <property type="entry name" value="Preph_deHydtase"/>
</dbReference>
<proteinExistence type="predicted"/>
<keyword evidence="6" id="KW-0456">Lyase</keyword>
<dbReference type="Pfam" id="PF00800">
    <property type="entry name" value="PDT"/>
    <property type="match status" value="1"/>
</dbReference>
<protein>
    <recommendedName>
        <fullName evidence="2">prephenate dehydratase</fullName>
        <ecNumber evidence="2">4.2.1.51</ecNumber>
    </recommendedName>
</protein>
<dbReference type="PANTHER" id="PTHR21022">
    <property type="entry name" value="PREPHENATE DEHYDRATASE P PROTEIN"/>
    <property type="match status" value="1"/>
</dbReference>
<accession>A0A9W9DVI8</accession>
<dbReference type="AlphaFoldDB" id="A0A9W9DVI8"/>